<name>A0A1G2EDD3_9BACT</name>
<gene>
    <name evidence="1" type="ORF">A2896_00870</name>
</gene>
<evidence type="ECO:0000313" key="1">
    <source>
        <dbReference type="EMBL" id="OGZ23825.1"/>
    </source>
</evidence>
<accession>A0A1G2EDD3</accession>
<dbReference type="AlphaFoldDB" id="A0A1G2EDD3"/>
<comment type="caution">
    <text evidence="1">The sequence shown here is derived from an EMBL/GenBank/DDBJ whole genome shotgun (WGS) entry which is preliminary data.</text>
</comment>
<proteinExistence type="predicted"/>
<reference evidence="1 2" key="1">
    <citation type="journal article" date="2016" name="Nat. Commun.">
        <title>Thousands of microbial genomes shed light on interconnected biogeochemical processes in an aquifer system.</title>
        <authorList>
            <person name="Anantharaman K."/>
            <person name="Brown C.T."/>
            <person name="Hug L.A."/>
            <person name="Sharon I."/>
            <person name="Castelle C.J."/>
            <person name="Probst A.J."/>
            <person name="Thomas B.C."/>
            <person name="Singh A."/>
            <person name="Wilkins M.J."/>
            <person name="Karaoz U."/>
            <person name="Brodie E.L."/>
            <person name="Williams K.H."/>
            <person name="Hubbard S.S."/>
            <person name="Banfield J.F."/>
        </authorList>
    </citation>
    <scope>NUCLEOTIDE SEQUENCE [LARGE SCALE GENOMIC DNA]</scope>
</reference>
<organism evidence="1 2">
    <name type="scientific">Candidatus Nealsonbacteria bacterium RIFCSPLOWO2_01_FULL_43_32</name>
    <dbReference type="NCBI Taxonomy" id="1801672"/>
    <lineage>
        <taxon>Bacteria</taxon>
        <taxon>Candidatus Nealsoniibacteriota</taxon>
    </lineage>
</organism>
<sequence length="65" mass="7642">MAVTIKPQLARPRKIIVELDADKFERLAANLGFFSHEFLRSLDLAERDYKSGRVRKIKSLQELRR</sequence>
<evidence type="ECO:0000313" key="2">
    <source>
        <dbReference type="Proteomes" id="UP000178647"/>
    </source>
</evidence>
<dbReference type="Proteomes" id="UP000178647">
    <property type="component" value="Unassembled WGS sequence"/>
</dbReference>
<protein>
    <submittedName>
        <fullName evidence="1">Uncharacterized protein</fullName>
    </submittedName>
</protein>
<dbReference type="STRING" id="1801672.A2896_00870"/>
<dbReference type="EMBL" id="MHMH01000023">
    <property type="protein sequence ID" value="OGZ23825.1"/>
    <property type="molecule type" value="Genomic_DNA"/>
</dbReference>